<dbReference type="Gene3D" id="3.10.580.10">
    <property type="entry name" value="CBS-domain"/>
    <property type="match status" value="1"/>
</dbReference>
<feature type="domain" description="CBS" evidence="12">
    <location>
        <begin position="80"/>
        <end position="138"/>
    </location>
</feature>
<dbReference type="SMART" id="SM00086">
    <property type="entry name" value="PAC"/>
    <property type="match status" value="2"/>
</dbReference>
<evidence type="ECO:0000256" key="8">
    <source>
        <dbReference type="SAM" id="Coils"/>
    </source>
</evidence>
<dbReference type="InterPro" id="IPR013767">
    <property type="entry name" value="PAS_fold"/>
</dbReference>
<dbReference type="InterPro" id="IPR005467">
    <property type="entry name" value="His_kinase_dom"/>
</dbReference>
<comment type="caution">
    <text evidence="13">The sequence shown here is derived from an EMBL/GenBank/DDBJ whole genome shotgun (WGS) entry which is preliminary data.</text>
</comment>
<dbReference type="Gene3D" id="1.10.287.130">
    <property type="match status" value="1"/>
</dbReference>
<keyword evidence="8" id="KW-0175">Coiled coil</keyword>
<dbReference type="SMART" id="SM00091">
    <property type="entry name" value="PAS"/>
    <property type="match status" value="3"/>
</dbReference>
<dbReference type="PROSITE" id="PS50109">
    <property type="entry name" value="HIS_KIN"/>
    <property type="match status" value="1"/>
</dbReference>
<feature type="domain" description="PAS" evidence="10">
    <location>
        <begin position="329"/>
        <end position="399"/>
    </location>
</feature>
<accession>A0ABR8HDJ8</accession>
<feature type="coiled-coil region" evidence="8">
    <location>
        <begin position="312"/>
        <end position="339"/>
    </location>
</feature>
<dbReference type="CDD" id="cd00075">
    <property type="entry name" value="HATPase"/>
    <property type="match status" value="1"/>
</dbReference>
<dbReference type="InterPro" id="IPR000700">
    <property type="entry name" value="PAS-assoc_C"/>
</dbReference>
<reference evidence="13 14" key="1">
    <citation type="journal article" date="2020" name="ISME J.">
        <title>Comparative genomics reveals insights into cyanobacterial evolution and habitat adaptation.</title>
        <authorList>
            <person name="Chen M.Y."/>
            <person name="Teng W.K."/>
            <person name="Zhao L."/>
            <person name="Hu C.X."/>
            <person name="Zhou Y.K."/>
            <person name="Han B.P."/>
            <person name="Song L.R."/>
            <person name="Shu W.S."/>
        </authorList>
    </citation>
    <scope>NUCLEOTIDE SEQUENCE [LARGE SCALE GENOMIC DNA]</scope>
    <source>
        <strain evidence="13 14">FACHB-252</strain>
    </source>
</reference>
<dbReference type="PRINTS" id="PR00344">
    <property type="entry name" value="BCTRLSENSOR"/>
</dbReference>
<keyword evidence="4" id="KW-0808">Transferase</keyword>
<evidence type="ECO:0000256" key="4">
    <source>
        <dbReference type="ARBA" id="ARBA00022679"/>
    </source>
</evidence>
<dbReference type="Pfam" id="PF02518">
    <property type="entry name" value="HATPase_c"/>
    <property type="match status" value="1"/>
</dbReference>
<evidence type="ECO:0000256" key="5">
    <source>
        <dbReference type="ARBA" id="ARBA00022777"/>
    </source>
</evidence>
<dbReference type="InterPro" id="IPR036890">
    <property type="entry name" value="HATPase_C_sf"/>
</dbReference>
<dbReference type="InterPro" id="IPR036097">
    <property type="entry name" value="HisK_dim/P_sf"/>
</dbReference>
<protein>
    <recommendedName>
        <fullName evidence="2">histidine kinase</fullName>
        <ecNumber evidence="2">2.7.13.3</ecNumber>
    </recommendedName>
</protein>
<dbReference type="SUPFAM" id="SSF55785">
    <property type="entry name" value="PYP-like sensor domain (PAS domain)"/>
    <property type="match status" value="3"/>
</dbReference>
<evidence type="ECO:0000256" key="1">
    <source>
        <dbReference type="ARBA" id="ARBA00000085"/>
    </source>
</evidence>
<dbReference type="NCBIfam" id="TIGR00229">
    <property type="entry name" value="sensory_box"/>
    <property type="match status" value="2"/>
</dbReference>
<keyword evidence="6" id="KW-0902">Two-component regulatory system</keyword>
<sequence length="820" mass="92753">MQALSQFIGLESLESIIDCSPLMVVPETPLSDAIALMATQSKSILVGSCSQLAGCFTKHDIVRLIASGTDLKTAKICEVMHTSVKTLKVSEFQEISCVLSLLCHQQLDILPVVDNQGHVVGIITPESICQGLAQKIEKTTGNYQSTEEQRCLLESVVVNTTLDQNESEKIHQCPETVEHTTAFEAIHENEQHYCIMADTIPMLICMSDSDALGNFWNQSWLELSERTLEEGLDCGCIQGIYSKDAQSHIGILSSFEVEHLIFPQRQWPKYKSLPRRAIVPKDTTDKPSRLIGVSVDITFHVQAKEEKLWQSQETALQEYKLAQEALKNSEEKFRNLVEASSDWIWQIDENTVYTYASPKIRDILGYEPTEILGKTPFDLMSPEEAKRVTKIFTPIVAAQQPFKCLKNINIHQDGRLVVLESSAVPVFNPEGQFCGYCGVDRDITDRRQSETPLFDSQQKLQHLLAFSPAVIYTCKASGDFGATFISENVTKITGYEARQFVEDSGFWASHIHPEDVTQVFSQLSEVLERGDYTIEYRFLHQDGIYRWIYDQGKLVPDEAGNSMEIVGYWVDITERKLLEQELRVALEKEKQLGELKSHFVSMTSHEFRTPLTTILSSCELLEHYRHKWTQERQLTHLHRIQTAVKRMTEMLNDVLIIGKAGTGKLEYKPTSFDLVKYCQQLVEEIQMNLNNQRLISFTSQYESIPCCMDDKLLGHIFNNLLSNAIKYSPDDSIVKFSLSCQNGQAVFEIQDWGIGIPEADLPFLFESFHRASNVGKILGTGLGMTIVKKCIDIHQGEIFVRSTEGFGTKITVILALNNQI</sequence>
<dbReference type="SUPFAM" id="SSF47384">
    <property type="entry name" value="Homodimeric domain of signal transducing histidine kinase"/>
    <property type="match status" value="1"/>
</dbReference>
<evidence type="ECO:0000256" key="6">
    <source>
        <dbReference type="ARBA" id="ARBA00023012"/>
    </source>
</evidence>
<evidence type="ECO:0000259" key="11">
    <source>
        <dbReference type="PROSITE" id="PS50113"/>
    </source>
</evidence>
<evidence type="ECO:0000259" key="10">
    <source>
        <dbReference type="PROSITE" id="PS50112"/>
    </source>
</evidence>
<dbReference type="InterPro" id="IPR000644">
    <property type="entry name" value="CBS_dom"/>
</dbReference>
<keyword evidence="5" id="KW-0418">Kinase</keyword>
<dbReference type="Gene3D" id="3.30.450.20">
    <property type="entry name" value="PAS domain"/>
    <property type="match status" value="2"/>
</dbReference>
<evidence type="ECO:0000259" key="12">
    <source>
        <dbReference type="PROSITE" id="PS51371"/>
    </source>
</evidence>
<dbReference type="InterPro" id="IPR013655">
    <property type="entry name" value="PAS_fold_3"/>
</dbReference>
<dbReference type="PROSITE" id="PS50112">
    <property type="entry name" value="PAS"/>
    <property type="match status" value="2"/>
</dbReference>
<dbReference type="PANTHER" id="PTHR43304:SF1">
    <property type="entry name" value="PAC DOMAIN-CONTAINING PROTEIN"/>
    <property type="match status" value="1"/>
</dbReference>
<name>A0ABR8HDJ8_NOSPU</name>
<evidence type="ECO:0000256" key="2">
    <source>
        <dbReference type="ARBA" id="ARBA00012438"/>
    </source>
</evidence>
<gene>
    <name evidence="13" type="ORF">H6G94_21205</name>
</gene>
<feature type="domain" description="Histidine kinase" evidence="9">
    <location>
        <begin position="602"/>
        <end position="818"/>
    </location>
</feature>
<dbReference type="Pfam" id="PF00512">
    <property type="entry name" value="HisKA"/>
    <property type="match status" value="1"/>
</dbReference>
<dbReference type="SMART" id="SM00387">
    <property type="entry name" value="HATPase_c"/>
    <property type="match status" value="1"/>
</dbReference>
<dbReference type="SUPFAM" id="SSF55874">
    <property type="entry name" value="ATPase domain of HSP90 chaperone/DNA topoisomerase II/histidine kinase"/>
    <property type="match status" value="1"/>
</dbReference>
<feature type="domain" description="PAS" evidence="10">
    <location>
        <begin position="456"/>
        <end position="530"/>
    </location>
</feature>
<dbReference type="InterPro" id="IPR001610">
    <property type="entry name" value="PAC"/>
</dbReference>
<dbReference type="InterPro" id="IPR004358">
    <property type="entry name" value="Sig_transdc_His_kin-like_C"/>
</dbReference>
<feature type="domain" description="PAC" evidence="11">
    <location>
        <begin position="398"/>
        <end position="455"/>
    </location>
</feature>
<dbReference type="Pfam" id="PF00989">
    <property type="entry name" value="PAS"/>
    <property type="match status" value="1"/>
</dbReference>
<dbReference type="CDD" id="cd00130">
    <property type="entry name" value="PAS"/>
    <property type="match status" value="2"/>
</dbReference>
<keyword evidence="3" id="KW-0597">Phosphoprotein</keyword>
<dbReference type="EMBL" id="JACJTC010000015">
    <property type="protein sequence ID" value="MBD2613766.1"/>
    <property type="molecule type" value="Genomic_DNA"/>
</dbReference>
<keyword evidence="14" id="KW-1185">Reference proteome</keyword>
<dbReference type="Proteomes" id="UP000606396">
    <property type="component" value="Unassembled WGS sequence"/>
</dbReference>
<evidence type="ECO:0000256" key="7">
    <source>
        <dbReference type="PROSITE-ProRule" id="PRU00703"/>
    </source>
</evidence>
<dbReference type="PROSITE" id="PS50113">
    <property type="entry name" value="PAC"/>
    <property type="match status" value="2"/>
</dbReference>
<dbReference type="InterPro" id="IPR003594">
    <property type="entry name" value="HATPase_dom"/>
</dbReference>
<organism evidence="13 14">
    <name type="scientific">Nostoc punctiforme FACHB-252</name>
    <dbReference type="NCBI Taxonomy" id="1357509"/>
    <lineage>
        <taxon>Bacteria</taxon>
        <taxon>Bacillati</taxon>
        <taxon>Cyanobacteriota</taxon>
        <taxon>Cyanophyceae</taxon>
        <taxon>Nostocales</taxon>
        <taxon>Nostocaceae</taxon>
        <taxon>Nostoc</taxon>
    </lineage>
</organism>
<feature type="domain" description="PAC" evidence="11">
    <location>
        <begin position="532"/>
        <end position="584"/>
    </location>
</feature>
<evidence type="ECO:0000259" key="9">
    <source>
        <dbReference type="PROSITE" id="PS50109"/>
    </source>
</evidence>
<proteinExistence type="predicted"/>
<dbReference type="Gene3D" id="3.30.565.10">
    <property type="entry name" value="Histidine kinase-like ATPase, C-terminal domain"/>
    <property type="match status" value="1"/>
</dbReference>
<dbReference type="PANTHER" id="PTHR43304">
    <property type="entry name" value="PHYTOCHROME-LIKE PROTEIN CPH1"/>
    <property type="match status" value="1"/>
</dbReference>
<dbReference type="Pfam" id="PF08447">
    <property type="entry name" value="PAS_3"/>
    <property type="match status" value="1"/>
</dbReference>
<dbReference type="InterPro" id="IPR046342">
    <property type="entry name" value="CBS_dom_sf"/>
</dbReference>
<comment type="catalytic activity">
    <reaction evidence="1">
        <text>ATP + protein L-histidine = ADP + protein N-phospho-L-histidine.</text>
        <dbReference type="EC" id="2.7.13.3"/>
    </reaction>
</comment>
<dbReference type="InterPro" id="IPR003661">
    <property type="entry name" value="HisK_dim/P_dom"/>
</dbReference>
<evidence type="ECO:0000313" key="14">
    <source>
        <dbReference type="Proteomes" id="UP000606396"/>
    </source>
</evidence>
<dbReference type="PROSITE" id="PS51371">
    <property type="entry name" value="CBS"/>
    <property type="match status" value="1"/>
</dbReference>
<keyword evidence="7" id="KW-0129">CBS domain</keyword>
<dbReference type="InterPro" id="IPR035965">
    <property type="entry name" value="PAS-like_dom_sf"/>
</dbReference>
<dbReference type="InterPro" id="IPR052162">
    <property type="entry name" value="Sensor_kinase/Photoreceptor"/>
</dbReference>
<evidence type="ECO:0000313" key="13">
    <source>
        <dbReference type="EMBL" id="MBD2613766.1"/>
    </source>
</evidence>
<evidence type="ECO:0000256" key="3">
    <source>
        <dbReference type="ARBA" id="ARBA00022553"/>
    </source>
</evidence>
<dbReference type="SMART" id="SM00388">
    <property type="entry name" value="HisKA"/>
    <property type="match status" value="1"/>
</dbReference>
<dbReference type="CDD" id="cd00082">
    <property type="entry name" value="HisKA"/>
    <property type="match status" value="1"/>
</dbReference>
<dbReference type="EC" id="2.7.13.3" evidence="2"/>
<dbReference type="InterPro" id="IPR000014">
    <property type="entry name" value="PAS"/>
</dbReference>
<dbReference type="SUPFAM" id="SSF54631">
    <property type="entry name" value="CBS-domain pair"/>
    <property type="match status" value="1"/>
</dbReference>
<dbReference type="RefSeq" id="WP_190950959.1">
    <property type="nucleotide sequence ID" value="NZ_JACJTC010000015.1"/>
</dbReference>